<dbReference type="AlphaFoldDB" id="A0AA95JCP4"/>
<dbReference type="InterPro" id="IPR036582">
    <property type="entry name" value="Mao_N_sf"/>
</dbReference>
<feature type="chain" id="PRO_5041691811" evidence="3">
    <location>
        <begin position="28"/>
        <end position="526"/>
    </location>
</feature>
<dbReference type="Pfam" id="PF01436">
    <property type="entry name" value="NHL"/>
    <property type="match status" value="3"/>
</dbReference>
<sequence length="526" mass="55729">MRFRLKKLTTIALMSSLVLSLPGLAWAGSDTGWVKSPKLYEVHTLVGQSEVGHQDGALDKTTFYHPHSAIALSDGRLLVSDTKNHSLRMVTTTSSSKFTGFDLYLGQDKFNEPIGAYNDADLATAAFNKPAGLALDAQENIYVADSENHAIRRISKDGKVTTLAGNGLIGSEDGQGAVATFYNPSDVAVDSKGNVYVADTLNHVIRKITANGNVSTLTAPSTRVFEYFPGAVEDTGDFMDGPIASAKFNEPSGLALDAKGNLYVSDRGNQRIRYIDFKAGTVSTVVGGGELEEQQAYVAGDYVDGDAKSARLNAPEGIAVTADGALVIADSLNHAIRIVKDGKVSTLAGGSDVGHADGVSSAALFNHPTDVTILADGRLVIVDEYGNKIRVLKRYSKPNTAPQNHSIDVVVNGAIVKSDVAPQLKAGAVSLPVRAVATALGYKVSFDKKTGGASLTKGDIVYTIANNSKTVIKTVNGKTETLTLNAATSTVNNRLYIPVRFFAAESGLDVQWDVENSTVVIRNKVF</sequence>
<dbReference type="Gene3D" id="3.30.457.10">
    <property type="entry name" value="Copper amine oxidase-like, N-terminal domain"/>
    <property type="match status" value="1"/>
</dbReference>
<evidence type="ECO:0000313" key="5">
    <source>
        <dbReference type="EMBL" id="WEK55431.1"/>
    </source>
</evidence>
<dbReference type="InterPro" id="IPR012854">
    <property type="entry name" value="Cu_amine_oxidase-like_N"/>
</dbReference>
<gene>
    <name evidence="5" type="ORF">P0Y55_05070</name>
</gene>
<feature type="signal peptide" evidence="3">
    <location>
        <begin position="1"/>
        <end position="27"/>
    </location>
</feature>
<dbReference type="Gene3D" id="2.120.10.30">
    <property type="entry name" value="TolB, C-terminal domain"/>
    <property type="match status" value="3"/>
</dbReference>
<feature type="repeat" description="NHL" evidence="2">
    <location>
        <begin position="181"/>
        <end position="211"/>
    </location>
</feature>
<dbReference type="SUPFAM" id="SSF55383">
    <property type="entry name" value="Copper amine oxidase, domain N"/>
    <property type="match status" value="1"/>
</dbReference>
<dbReference type="SUPFAM" id="SSF101898">
    <property type="entry name" value="NHL repeat"/>
    <property type="match status" value="1"/>
</dbReference>
<evidence type="ECO:0000256" key="1">
    <source>
        <dbReference type="ARBA" id="ARBA00022737"/>
    </source>
</evidence>
<dbReference type="InterPro" id="IPR011042">
    <property type="entry name" value="6-blade_b-propeller_TolB-like"/>
</dbReference>
<organism evidence="5 6">
    <name type="scientific">Candidatus Cohnella colombiensis</name>
    <dbReference type="NCBI Taxonomy" id="3121368"/>
    <lineage>
        <taxon>Bacteria</taxon>
        <taxon>Bacillati</taxon>
        <taxon>Bacillota</taxon>
        <taxon>Bacilli</taxon>
        <taxon>Bacillales</taxon>
        <taxon>Paenibacillaceae</taxon>
        <taxon>Cohnella</taxon>
    </lineage>
</organism>
<feature type="repeat" description="NHL" evidence="2">
    <location>
        <begin position="248"/>
        <end position="278"/>
    </location>
</feature>
<accession>A0AA95JCP4</accession>
<keyword evidence="1" id="KW-0677">Repeat</keyword>
<dbReference type="PROSITE" id="PS51125">
    <property type="entry name" value="NHL"/>
    <property type="match status" value="3"/>
</dbReference>
<dbReference type="PANTHER" id="PTHR13833">
    <property type="match status" value="1"/>
</dbReference>
<protein>
    <submittedName>
        <fullName evidence="5">Stalk domain-containing protein</fullName>
    </submittedName>
</protein>
<dbReference type="InterPro" id="IPR001258">
    <property type="entry name" value="NHL_repeat"/>
</dbReference>
<feature type="domain" description="Copper amine oxidase-like N-terminal" evidence="4">
    <location>
        <begin position="410"/>
        <end position="521"/>
    </location>
</feature>
<dbReference type="PANTHER" id="PTHR13833:SF71">
    <property type="entry name" value="NHL DOMAIN-CONTAINING PROTEIN"/>
    <property type="match status" value="1"/>
</dbReference>
<evidence type="ECO:0000313" key="6">
    <source>
        <dbReference type="Proteomes" id="UP001178662"/>
    </source>
</evidence>
<reference evidence="5" key="1">
    <citation type="submission" date="2023-03" db="EMBL/GenBank/DDBJ databases">
        <title>Andean soil-derived lignocellulolytic bacterial consortium as a source of novel taxa and putative plastic-active enzymes.</title>
        <authorList>
            <person name="Diaz-Garcia L."/>
            <person name="Chuvochina M."/>
            <person name="Feuerriegel G."/>
            <person name="Bunk B."/>
            <person name="Sproer C."/>
            <person name="Streit W.R."/>
            <person name="Rodriguez L.M."/>
            <person name="Overmann J."/>
            <person name="Jimenez D.J."/>
        </authorList>
    </citation>
    <scope>NUCLEOTIDE SEQUENCE</scope>
    <source>
        <strain evidence="5">MAG 2441</strain>
    </source>
</reference>
<keyword evidence="6" id="KW-1185">Reference proteome</keyword>
<proteinExistence type="predicted"/>
<feature type="repeat" description="NHL" evidence="2">
    <location>
        <begin position="127"/>
        <end position="157"/>
    </location>
</feature>
<dbReference type="Proteomes" id="UP001178662">
    <property type="component" value="Chromosome"/>
</dbReference>
<evidence type="ECO:0000259" key="4">
    <source>
        <dbReference type="Pfam" id="PF07833"/>
    </source>
</evidence>
<evidence type="ECO:0000256" key="2">
    <source>
        <dbReference type="PROSITE-ProRule" id="PRU00504"/>
    </source>
</evidence>
<keyword evidence="3" id="KW-0732">Signal</keyword>
<dbReference type="Pfam" id="PF07833">
    <property type="entry name" value="Cu_amine_oxidN1"/>
    <property type="match status" value="1"/>
</dbReference>
<name>A0AA95JCP4_9BACL</name>
<evidence type="ECO:0000256" key="3">
    <source>
        <dbReference type="SAM" id="SignalP"/>
    </source>
</evidence>
<dbReference type="EMBL" id="CP119317">
    <property type="protein sequence ID" value="WEK55431.1"/>
    <property type="molecule type" value="Genomic_DNA"/>
</dbReference>